<reference evidence="1 2" key="1">
    <citation type="submission" date="2016-10" db="EMBL/GenBank/DDBJ databases">
        <authorList>
            <person name="de Groot N.N."/>
        </authorList>
    </citation>
    <scope>NUCLEOTIDE SEQUENCE [LARGE SCALE GENOMIC DNA]</scope>
    <source>
        <strain evidence="1 2">ASO4-2</strain>
    </source>
</reference>
<evidence type="ECO:0000313" key="1">
    <source>
        <dbReference type="EMBL" id="SDB32883.1"/>
    </source>
</evidence>
<dbReference type="Proteomes" id="UP000198771">
    <property type="component" value="Unassembled WGS sequence"/>
</dbReference>
<name>A0A1G6CIZ5_9BACT</name>
<dbReference type="EMBL" id="FMXO01000008">
    <property type="protein sequence ID" value="SDB32883.1"/>
    <property type="molecule type" value="Genomic_DNA"/>
</dbReference>
<proteinExistence type="predicted"/>
<protein>
    <submittedName>
        <fullName evidence="1">Uncharacterized protein</fullName>
    </submittedName>
</protein>
<evidence type="ECO:0000313" key="2">
    <source>
        <dbReference type="Proteomes" id="UP000198771"/>
    </source>
</evidence>
<gene>
    <name evidence="1" type="ORF">SAMN05660653_01566</name>
</gene>
<accession>A0A1G6CIZ5</accession>
<organism evidence="1 2">
    <name type="scientific">Desulfonatronum thiosulfatophilum</name>
    <dbReference type="NCBI Taxonomy" id="617002"/>
    <lineage>
        <taxon>Bacteria</taxon>
        <taxon>Pseudomonadati</taxon>
        <taxon>Thermodesulfobacteriota</taxon>
        <taxon>Desulfovibrionia</taxon>
        <taxon>Desulfovibrionales</taxon>
        <taxon>Desulfonatronaceae</taxon>
        <taxon>Desulfonatronum</taxon>
    </lineage>
</organism>
<dbReference type="AlphaFoldDB" id="A0A1G6CIZ5"/>
<sequence length="76" mass="8682">MDQVSENISVQFFCLPHLSLSSFPRTARINPHLRVKTKSQCMFGIKTEIAIVIVIGIEKKYPLVIKSYDFDCDCDC</sequence>
<keyword evidence="2" id="KW-1185">Reference proteome</keyword>